<proteinExistence type="predicted"/>
<comment type="caution">
    <text evidence="2">The sequence shown here is derived from an EMBL/GenBank/DDBJ whole genome shotgun (WGS) entry which is preliminary data.</text>
</comment>
<dbReference type="EMBL" id="JABWDY010029400">
    <property type="protein sequence ID" value="KAF5186356.1"/>
    <property type="molecule type" value="Genomic_DNA"/>
</dbReference>
<sequence length="84" mass="9433">MLDYYRSNSDKCCQNNGNASGGEDSSHWLIDISKPDSSSDEVGGCEKAQSWYHPNVLKVLQDTSIHIKDKDCGILCRIWKINDV</sequence>
<keyword evidence="3" id="KW-1185">Reference proteome</keyword>
<feature type="region of interest" description="Disordered" evidence="1">
    <location>
        <begin position="1"/>
        <end position="27"/>
    </location>
</feature>
<accession>A0A7J6VMM1</accession>
<reference evidence="2 3" key="1">
    <citation type="submission" date="2020-06" db="EMBL/GenBank/DDBJ databases">
        <title>Transcriptomic and genomic resources for Thalictrum thalictroides and T. hernandezii: Facilitating candidate gene discovery in an emerging model plant lineage.</title>
        <authorList>
            <person name="Arias T."/>
            <person name="Riano-Pachon D.M."/>
            <person name="Di Stilio V.S."/>
        </authorList>
    </citation>
    <scope>NUCLEOTIDE SEQUENCE [LARGE SCALE GENOMIC DNA]</scope>
    <source>
        <strain evidence="3">cv. WT478/WT964</strain>
        <tissue evidence="2">Leaves</tissue>
    </source>
</reference>
<evidence type="ECO:0000313" key="2">
    <source>
        <dbReference type="EMBL" id="KAF5186356.1"/>
    </source>
</evidence>
<organism evidence="2 3">
    <name type="scientific">Thalictrum thalictroides</name>
    <name type="common">Rue-anemone</name>
    <name type="synonym">Anemone thalictroides</name>
    <dbReference type="NCBI Taxonomy" id="46969"/>
    <lineage>
        <taxon>Eukaryota</taxon>
        <taxon>Viridiplantae</taxon>
        <taxon>Streptophyta</taxon>
        <taxon>Embryophyta</taxon>
        <taxon>Tracheophyta</taxon>
        <taxon>Spermatophyta</taxon>
        <taxon>Magnoliopsida</taxon>
        <taxon>Ranunculales</taxon>
        <taxon>Ranunculaceae</taxon>
        <taxon>Thalictroideae</taxon>
        <taxon>Thalictrum</taxon>
    </lineage>
</organism>
<evidence type="ECO:0000313" key="3">
    <source>
        <dbReference type="Proteomes" id="UP000554482"/>
    </source>
</evidence>
<feature type="compositionally biased region" description="Polar residues" evidence="1">
    <location>
        <begin position="1"/>
        <end position="18"/>
    </location>
</feature>
<dbReference type="AlphaFoldDB" id="A0A7J6VMM1"/>
<gene>
    <name evidence="2" type="ORF">FRX31_024057</name>
</gene>
<name>A0A7J6VMM1_THATH</name>
<protein>
    <submittedName>
        <fullName evidence="2">Uncharacterized protein</fullName>
    </submittedName>
</protein>
<dbReference type="Proteomes" id="UP000554482">
    <property type="component" value="Unassembled WGS sequence"/>
</dbReference>
<evidence type="ECO:0000256" key="1">
    <source>
        <dbReference type="SAM" id="MobiDB-lite"/>
    </source>
</evidence>